<feature type="compositionally biased region" description="Gly residues" evidence="1">
    <location>
        <begin position="803"/>
        <end position="819"/>
    </location>
</feature>
<feature type="compositionally biased region" description="Basic residues" evidence="1">
    <location>
        <begin position="1"/>
        <end position="10"/>
    </location>
</feature>
<dbReference type="RefSeq" id="XP_042914670.1">
    <property type="nucleotide sequence ID" value="XM_043072211.1"/>
</dbReference>
<dbReference type="SMART" id="SM00256">
    <property type="entry name" value="FBOX"/>
    <property type="match status" value="1"/>
</dbReference>
<dbReference type="SUPFAM" id="SSF81383">
    <property type="entry name" value="F-box domain"/>
    <property type="match status" value="1"/>
</dbReference>
<proteinExistence type="predicted"/>
<dbReference type="Gene3D" id="1.20.1280.50">
    <property type="match status" value="1"/>
</dbReference>
<reference evidence="3 4" key="1">
    <citation type="journal article" date="2007" name="Science">
        <title>The Chlamydomonas genome reveals the evolution of key animal and plant functions.</title>
        <authorList>
            <person name="Merchant S.S."/>
            <person name="Prochnik S.E."/>
            <person name="Vallon O."/>
            <person name="Harris E.H."/>
            <person name="Karpowicz S.J."/>
            <person name="Witman G.B."/>
            <person name="Terry A."/>
            <person name="Salamov A."/>
            <person name="Fritz-Laylin L.K."/>
            <person name="Marechal-Drouard L."/>
            <person name="Marshall W.F."/>
            <person name="Qu L.H."/>
            <person name="Nelson D.R."/>
            <person name="Sanderfoot A.A."/>
            <person name="Spalding M.H."/>
            <person name="Kapitonov V.V."/>
            <person name="Ren Q."/>
            <person name="Ferris P."/>
            <person name="Lindquist E."/>
            <person name="Shapiro H."/>
            <person name="Lucas S.M."/>
            <person name="Grimwood J."/>
            <person name="Schmutz J."/>
            <person name="Cardol P."/>
            <person name="Cerutti H."/>
            <person name="Chanfreau G."/>
            <person name="Chen C.L."/>
            <person name="Cognat V."/>
            <person name="Croft M.T."/>
            <person name="Dent R."/>
            <person name="Dutcher S."/>
            <person name="Fernandez E."/>
            <person name="Fukuzawa H."/>
            <person name="Gonzalez-Ballester D."/>
            <person name="Gonzalez-Halphen D."/>
            <person name="Hallmann A."/>
            <person name="Hanikenne M."/>
            <person name="Hippler M."/>
            <person name="Inwood W."/>
            <person name="Jabbari K."/>
            <person name="Kalanon M."/>
            <person name="Kuras R."/>
            <person name="Lefebvre P.A."/>
            <person name="Lemaire S.D."/>
            <person name="Lobanov A.V."/>
            <person name="Lohr M."/>
            <person name="Manuell A."/>
            <person name="Meier I."/>
            <person name="Mets L."/>
            <person name="Mittag M."/>
            <person name="Mittelmeier T."/>
            <person name="Moroney J.V."/>
            <person name="Moseley J."/>
            <person name="Napoli C."/>
            <person name="Nedelcu A.M."/>
            <person name="Niyogi K."/>
            <person name="Novoselov S.V."/>
            <person name="Paulsen I.T."/>
            <person name="Pazour G."/>
            <person name="Purton S."/>
            <person name="Ral J.P."/>
            <person name="Riano-Pachon D.M."/>
            <person name="Riekhof W."/>
            <person name="Rymarquis L."/>
            <person name="Schroda M."/>
            <person name="Stern D."/>
            <person name="Umen J."/>
            <person name="Willows R."/>
            <person name="Wilson N."/>
            <person name="Zimmer S.L."/>
            <person name="Allmer J."/>
            <person name="Balk J."/>
            <person name="Bisova K."/>
            <person name="Chen C.J."/>
            <person name="Elias M."/>
            <person name="Gendler K."/>
            <person name="Hauser C."/>
            <person name="Lamb M.R."/>
            <person name="Ledford H."/>
            <person name="Long J.C."/>
            <person name="Minagawa J."/>
            <person name="Page M.D."/>
            <person name="Pan J."/>
            <person name="Pootakham W."/>
            <person name="Roje S."/>
            <person name="Rose A."/>
            <person name="Stahlberg E."/>
            <person name="Terauchi A.M."/>
            <person name="Yang P."/>
            <person name="Ball S."/>
            <person name="Bowler C."/>
            <person name="Dieckmann C.L."/>
            <person name="Gladyshev V.N."/>
            <person name="Green P."/>
            <person name="Jorgensen R."/>
            <person name="Mayfield S."/>
            <person name="Mueller-Roeber B."/>
            <person name="Rajamani S."/>
            <person name="Sayre R.T."/>
            <person name="Brokstein P."/>
            <person name="Dubchak I."/>
            <person name="Goodstein D."/>
            <person name="Hornick L."/>
            <person name="Huang Y.W."/>
            <person name="Jhaveri J."/>
            <person name="Luo Y."/>
            <person name="Martinez D."/>
            <person name="Ngau W.C."/>
            <person name="Otillar B."/>
            <person name="Poliakov A."/>
            <person name="Porter A."/>
            <person name="Szajkowski L."/>
            <person name="Werner G."/>
            <person name="Zhou K."/>
            <person name="Grigoriev I.V."/>
            <person name="Rokhsar D.S."/>
            <person name="Grossman A.R."/>
        </authorList>
    </citation>
    <scope>NUCLEOTIDE SEQUENCE [LARGE SCALE GENOMIC DNA]</scope>
    <source>
        <strain evidence="4">CC-503</strain>
    </source>
</reference>
<dbReference type="OMA" id="PGMYQET"/>
<feature type="compositionally biased region" description="Gly residues" evidence="1">
    <location>
        <begin position="579"/>
        <end position="589"/>
    </location>
</feature>
<dbReference type="OrthoDB" id="541454at2759"/>
<feature type="compositionally biased region" description="Gly residues" evidence="1">
    <location>
        <begin position="183"/>
        <end position="193"/>
    </location>
</feature>
<name>A0A2K3CQ59_CHLRE</name>
<feature type="region of interest" description="Disordered" evidence="1">
    <location>
        <begin position="563"/>
        <end position="591"/>
    </location>
</feature>
<evidence type="ECO:0000259" key="2">
    <source>
        <dbReference type="SMART" id="SM00256"/>
    </source>
</evidence>
<dbReference type="InterPro" id="IPR036047">
    <property type="entry name" value="F-box-like_dom_sf"/>
</dbReference>
<keyword evidence="4" id="KW-1185">Reference proteome</keyword>
<dbReference type="InParanoid" id="A0A2K3CQ59"/>
<sequence length="837" mass="83637">MGRSSKRKRSLSSGGAGPSASGHGPNPASNRTSPVHKETFDLPQGDEGGTTIDALPAETLLSVFGHLSSPARQHAACVCRRWREALLDPAFCRHVAPGQCLSEALQLCRSGDTLICAPGMYQETLLVEVPLRLVAEDHWAWERQRDRERSRQRRLEERQKEREQQERQEQATGRQLGRLSAGGAAGSSGGAAGGAASSKRGNAAAAIAVAAGGGAGTGAGGIRGSGSGRVVGGAGGAGGGGGVVPPRGAPLVGGRPAPSVTVIALRPPVAVMNSRCCFVGFEFHTGTAHNEVSICSFGPEGDAARFELCTFSGLTGLRVPYSKGPDTRLELHDCSLIGTTQTLAAVQMDAGRLRMDRCVVQNNSVGVEVGPAALARLARCDVRWCGTALVVDGCLALAHCRLWGNGKLGNVSTDTRVRSAMQESEQQLLAAAAVAVTEGGSAAAAAAAAANPTTRSLLDEAAGLSGSAAESRATDGAAATGAAGCGNKRSAGARTQRAAAAAGAAGAAAGPGPSSAGGPAAAAGALAAVASPTRGARLSARRGASHFSPILAGGAVAAATSTATEPGAGLPAPATHNGAGRGAGGGAVGAGSSRAASREQVEALAAVGWAEVAVAFEARGSLVRVVDCEVAAPQLIMRAGLHKDVRKKARQLVRQVYGALDDESAPEWEVLVASDLDSDADDSADDPDVEDPDAQELEDAEAEDDDMMDEMFEDPLDAADDPELDESGDEEEEGSSDSDGGEEGSSDRDGEGNDGDGCDGEMGAGGAGGGGAGGGAGEEGEGAEEEGAEVGEGEDEDWEGGDESSGGSGRSSSSGGGSSSGSSDGDSTSDEDDEDDD</sequence>
<gene>
    <name evidence="3" type="ORF">CHLRE_17g718400v5</name>
</gene>
<dbReference type="InterPro" id="IPR001810">
    <property type="entry name" value="F-box_dom"/>
</dbReference>
<feature type="compositionally biased region" description="Acidic residues" evidence="1">
    <location>
        <begin position="827"/>
        <end position="837"/>
    </location>
</feature>
<evidence type="ECO:0000313" key="4">
    <source>
        <dbReference type="Proteomes" id="UP000006906"/>
    </source>
</evidence>
<dbReference type="GeneID" id="66057013"/>
<feature type="region of interest" description="Disordered" evidence="1">
    <location>
        <begin position="678"/>
        <end position="837"/>
    </location>
</feature>
<feature type="compositionally biased region" description="Acidic residues" evidence="1">
    <location>
        <begin position="678"/>
        <end position="744"/>
    </location>
</feature>
<dbReference type="Pfam" id="PF12937">
    <property type="entry name" value="F-box-like"/>
    <property type="match status" value="1"/>
</dbReference>
<dbReference type="PANTHER" id="PTHR20933:SF4">
    <property type="entry name" value="F-BOX INVOLVED IN POLYQ PATHOGENESIS, ISOFORM A"/>
    <property type="match status" value="1"/>
</dbReference>
<dbReference type="Gramene" id="PNW70405">
    <property type="protein sequence ID" value="PNW70405"/>
    <property type="gene ID" value="CHLRE_17g718400v5"/>
</dbReference>
<feature type="region of interest" description="Disordered" evidence="1">
    <location>
        <begin position="155"/>
        <end position="197"/>
    </location>
</feature>
<dbReference type="EMBL" id="CM008978">
    <property type="protein sequence ID" value="PNW70405.1"/>
    <property type="molecule type" value="Genomic_DNA"/>
</dbReference>
<accession>A0A2K3CQ59</accession>
<dbReference type="KEGG" id="cre:CHLRE_17g718400v5"/>
<feature type="compositionally biased region" description="Basic and acidic residues" evidence="1">
    <location>
        <begin position="155"/>
        <end position="169"/>
    </location>
</feature>
<dbReference type="AlphaFoldDB" id="A0A2K3CQ59"/>
<feature type="compositionally biased region" description="Low complexity" evidence="1">
    <location>
        <begin position="18"/>
        <end position="29"/>
    </location>
</feature>
<feature type="domain" description="F-box" evidence="2">
    <location>
        <begin position="55"/>
        <end position="95"/>
    </location>
</feature>
<dbReference type="Proteomes" id="UP000006906">
    <property type="component" value="Chromosome 17"/>
</dbReference>
<feature type="region of interest" description="Disordered" evidence="1">
    <location>
        <begin position="1"/>
        <end position="52"/>
    </location>
</feature>
<dbReference type="InterPro" id="IPR011050">
    <property type="entry name" value="Pectin_lyase_fold/virulence"/>
</dbReference>
<feature type="compositionally biased region" description="Acidic residues" evidence="1">
    <location>
        <begin position="778"/>
        <end position="802"/>
    </location>
</feature>
<dbReference type="SUPFAM" id="SSF51126">
    <property type="entry name" value="Pectin lyase-like"/>
    <property type="match status" value="1"/>
</dbReference>
<organism evidence="3 4">
    <name type="scientific">Chlamydomonas reinhardtii</name>
    <name type="common">Chlamydomonas smithii</name>
    <dbReference type="NCBI Taxonomy" id="3055"/>
    <lineage>
        <taxon>Eukaryota</taxon>
        <taxon>Viridiplantae</taxon>
        <taxon>Chlorophyta</taxon>
        <taxon>core chlorophytes</taxon>
        <taxon>Chlorophyceae</taxon>
        <taxon>CS clade</taxon>
        <taxon>Chlamydomonadales</taxon>
        <taxon>Chlamydomonadaceae</taxon>
        <taxon>Chlamydomonas</taxon>
    </lineage>
</organism>
<feature type="compositionally biased region" description="Gly residues" evidence="1">
    <location>
        <begin position="760"/>
        <end position="777"/>
    </location>
</feature>
<evidence type="ECO:0000313" key="3">
    <source>
        <dbReference type="EMBL" id="PNW70405.1"/>
    </source>
</evidence>
<dbReference type="PANTHER" id="PTHR20933">
    <property type="entry name" value="F-BOX ONLY PROTEIN 33"/>
    <property type="match status" value="1"/>
</dbReference>
<evidence type="ECO:0000256" key="1">
    <source>
        <dbReference type="SAM" id="MobiDB-lite"/>
    </source>
</evidence>
<protein>
    <recommendedName>
        <fullName evidence="2">F-box domain-containing protein</fullName>
    </recommendedName>
</protein>